<dbReference type="PANTHER" id="PTHR48084">
    <property type="entry name" value="2-OXOGLUTARATE OXIDOREDUCTASE SUBUNIT KORB-RELATED"/>
    <property type="match status" value="1"/>
</dbReference>
<dbReference type="SUPFAM" id="SSF53323">
    <property type="entry name" value="Pyruvate-ferredoxin oxidoreductase, PFOR, domain III"/>
    <property type="match status" value="1"/>
</dbReference>
<protein>
    <submittedName>
        <fullName evidence="5">Indolepyruvate ferredoxin oxidoreductase</fullName>
    </submittedName>
</protein>
<keyword evidence="6" id="KW-1185">Reference proteome</keyword>
<evidence type="ECO:0000259" key="4">
    <source>
        <dbReference type="Pfam" id="PF20169"/>
    </source>
</evidence>
<feature type="region of interest" description="Disordered" evidence="2">
    <location>
        <begin position="1"/>
        <end position="23"/>
    </location>
</feature>
<dbReference type="InterPro" id="IPR046667">
    <property type="entry name" value="DUF6537"/>
</dbReference>
<dbReference type="InterPro" id="IPR009014">
    <property type="entry name" value="Transketo_C/PFOR_II"/>
</dbReference>
<evidence type="ECO:0000256" key="2">
    <source>
        <dbReference type="SAM" id="MobiDB-lite"/>
    </source>
</evidence>
<dbReference type="EMBL" id="FOSK01000015">
    <property type="protein sequence ID" value="SFL06255.1"/>
    <property type="molecule type" value="Genomic_DNA"/>
</dbReference>
<feature type="domain" description="Pyruvate/ketoisovalerate oxidoreductase catalytic" evidence="3">
    <location>
        <begin position="721"/>
        <end position="906"/>
    </location>
</feature>
<dbReference type="InterPro" id="IPR019752">
    <property type="entry name" value="Pyrv/ketoisovalerate_OxRed_cat"/>
</dbReference>
<dbReference type="Pfam" id="PF01558">
    <property type="entry name" value="POR"/>
    <property type="match status" value="1"/>
</dbReference>
<evidence type="ECO:0000256" key="1">
    <source>
        <dbReference type="ARBA" id="ARBA00023002"/>
    </source>
</evidence>
<dbReference type="InterPro" id="IPR002880">
    <property type="entry name" value="Pyrv_Fd/Flavodoxin_OxRdtase_N"/>
</dbReference>
<dbReference type="Gene3D" id="3.40.50.920">
    <property type="match status" value="1"/>
</dbReference>
<evidence type="ECO:0000313" key="6">
    <source>
        <dbReference type="Proteomes" id="UP000199598"/>
    </source>
</evidence>
<reference evidence="5 6" key="1">
    <citation type="submission" date="2016-10" db="EMBL/GenBank/DDBJ databases">
        <authorList>
            <person name="Varghese N."/>
            <person name="Submissions S."/>
        </authorList>
    </citation>
    <scope>NUCLEOTIDE SEQUENCE [LARGE SCALE GENOMIC DNA]</scope>
    <source>
        <strain evidence="5 6">DSM 16392</strain>
    </source>
</reference>
<dbReference type="InterPro" id="IPR051457">
    <property type="entry name" value="2-oxoacid:Fd_oxidoreductase"/>
</dbReference>
<keyword evidence="1" id="KW-0560">Oxidoreductase</keyword>
<dbReference type="NCBIfam" id="NF009589">
    <property type="entry name" value="PRK13030.1"/>
    <property type="match status" value="1"/>
</dbReference>
<evidence type="ECO:0000313" key="5">
    <source>
        <dbReference type="EMBL" id="SFL06255.1"/>
    </source>
</evidence>
<feature type="domain" description="DUF6537" evidence="4">
    <location>
        <begin position="935"/>
        <end position="1129"/>
    </location>
</feature>
<dbReference type="PANTHER" id="PTHR48084:SF3">
    <property type="entry name" value="SUBUNIT OF PYRUVATE:FLAVODOXIN OXIDOREDUCTASE"/>
    <property type="match status" value="1"/>
</dbReference>
<dbReference type="Proteomes" id="UP000199598">
    <property type="component" value="Unassembled WGS sequence"/>
</dbReference>
<evidence type="ECO:0000259" key="3">
    <source>
        <dbReference type="Pfam" id="PF01558"/>
    </source>
</evidence>
<dbReference type="Gene3D" id="3.40.920.10">
    <property type="entry name" value="Pyruvate-ferredoxin oxidoreductase, PFOR, domain III"/>
    <property type="match status" value="1"/>
</dbReference>
<name>A0A1I4EKJ7_9HYPH</name>
<dbReference type="Pfam" id="PF20169">
    <property type="entry name" value="DUF6537"/>
    <property type="match status" value="1"/>
</dbReference>
<sequence length="1150" mass="125326">MVSEEKSSEPTPSKSHNAPSLDDKYTQTSGVVFLTGNQALVRLPLQQRMRDELAGLNTGAFISGYRGSPLGRYDMELWRAQLHLDKHDIVFQPGVNEDLAATAIWGSQHVGNMKMRNKDGVVGFWYGKTPGVDRSGDAFRHANFAGTHPKGGVVALCGDDHAAKSSTVAGQSDHALIASGMPVLYPANPQDILDYGILAVEMSRYSGCWVGVKLVTDVVESASTVEVDLDRIEVVKPDLKDPQGGVWIREIDLPVQQEKRLLEEKIPRALAFAQANNINQITHDAHEPEVGIIASGKSYSDLRQAMNELGLTSLETEKRRIRILKIGMVWPLDPKIIEAFSKGLKKILVVEEKRPVVEDQLKTILFDAGMSLKVQGKGLLPNSGVLAANQVASAIAEFLEDDGLKAKVPVPIKLKPGPVRRPSFCSGCPHNTSTKVPDGSRALAGIGCHTIAYFNDPVKTKAPSQMGGEGMHWVGQAPFTDEPHVFANMGDGTYFHSGFLAMRQAVAADATMTYKLLVNGFVSMTGGQPVDGEQSVPQLITAALNEGVKKVVVVTENVERVEAQAIPAGVEVHHRRELEAVQRDLREIPGVTVLIYDQACATERRRLRKRGKWEDPKVRTYIHPDICEGCGDCGEKSGCLSIEPLETPLGRKRQINQSSCNKDFSCVEGFCPSFVTIHGAELKKATTPAERQIESVGNELLAEPELPAINGATGLLVTGIGGTGVVTIGAILSMAAHLDGSRVSTLDLTGLAQKYGAVMTHMRIAKSADGLQSARLAVGEADVVIGCDLVVTAGDETLTTLRKGSAQVVVNTEEVPTIDFSKNPDWDINTPNLQARLSDAVGDRLDYFDTTQAAKDLCGDAVMANMMLFGATWQRGLIPVTLGSIRQAIELNGVARDKNFEAFNWGRLMVLDPERVAKARAPIATVVKLDRPLPLEELIEDRVNRLKDYQGSSLGKLYRQKLVALKKAGAGEQILRTAATQYFRLLAHKDEFEVARLFSQPSFKQSLAETFEGDLDVRFHIGGGPFAKKDRVTGLPVKTEFGPWMMKLFTVLSSLKGLRGSFLDPFRNNEERVLANEMRSSYEADMNRVCTRLAEAGEKAAHDLLSWPVKVRGYGHVRAGNAEKALKLRERRISALSNAQNNAKQEKVPA</sequence>
<dbReference type="InterPro" id="IPR029061">
    <property type="entry name" value="THDP-binding"/>
</dbReference>
<organism evidence="5 6">
    <name type="scientific">Pseudovibrio ascidiaceicola</name>
    <dbReference type="NCBI Taxonomy" id="285279"/>
    <lineage>
        <taxon>Bacteria</taxon>
        <taxon>Pseudomonadati</taxon>
        <taxon>Pseudomonadota</taxon>
        <taxon>Alphaproteobacteria</taxon>
        <taxon>Hyphomicrobiales</taxon>
        <taxon>Stappiaceae</taxon>
        <taxon>Pseudovibrio</taxon>
    </lineage>
</organism>
<dbReference type="SUPFAM" id="SSF52518">
    <property type="entry name" value="Thiamin diphosphate-binding fold (THDP-binding)"/>
    <property type="match status" value="2"/>
</dbReference>
<comment type="caution">
    <text evidence="5">The sequence shown here is derived from an EMBL/GenBank/DDBJ whole genome shotgun (WGS) entry which is preliminary data.</text>
</comment>
<gene>
    <name evidence="5" type="ORF">SAMN04488518_115121</name>
</gene>
<proteinExistence type="predicted"/>
<dbReference type="Gene3D" id="3.40.50.970">
    <property type="match status" value="1"/>
</dbReference>
<dbReference type="RefSeq" id="WP_093523243.1">
    <property type="nucleotide sequence ID" value="NZ_FOSK01000015.1"/>
</dbReference>
<dbReference type="CDD" id="cd07034">
    <property type="entry name" value="TPP_PYR_PFOR_IOR-alpha_like"/>
    <property type="match status" value="1"/>
</dbReference>
<dbReference type="NCBIfam" id="NF009588">
    <property type="entry name" value="PRK13029.1"/>
    <property type="match status" value="1"/>
</dbReference>
<accession>A0A1I4EKJ7</accession>
<dbReference type="SUPFAM" id="SSF52922">
    <property type="entry name" value="TK C-terminal domain-like"/>
    <property type="match status" value="1"/>
</dbReference>
<dbReference type="InterPro" id="IPR002869">
    <property type="entry name" value="Pyrv_flavodox_OxRed_cen"/>
</dbReference>